<dbReference type="GO" id="GO:0005524">
    <property type="term" value="F:ATP binding"/>
    <property type="evidence" value="ECO:0007669"/>
    <property type="project" value="UniProtKB-KW"/>
</dbReference>
<evidence type="ECO:0000256" key="3">
    <source>
        <dbReference type="ARBA" id="ARBA00022741"/>
    </source>
</evidence>
<keyword evidence="3" id="KW-0547">Nucleotide-binding</keyword>
<organism evidence="6">
    <name type="scientific">metagenome</name>
    <dbReference type="NCBI Taxonomy" id="256318"/>
    <lineage>
        <taxon>unclassified sequences</taxon>
        <taxon>metagenomes</taxon>
    </lineage>
</organism>
<evidence type="ECO:0000256" key="2">
    <source>
        <dbReference type="ARBA" id="ARBA00022737"/>
    </source>
</evidence>
<evidence type="ECO:0000256" key="1">
    <source>
        <dbReference type="ARBA" id="ARBA00022448"/>
    </source>
</evidence>
<dbReference type="PROSITE" id="PS00211">
    <property type="entry name" value="ABC_TRANSPORTER_1"/>
    <property type="match status" value="1"/>
</dbReference>
<feature type="domain" description="ABC transporter" evidence="5">
    <location>
        <begin position="22"/>
        <end position="264"/>
    </location>
</feature>
<dbReference type="SMART" id="SM00382">
    <property type="entry name" value="AAA"/>
    <property type="match status" value="2"/>
</dbReference>
<dbReference type="InterPro" id="IPR003593">
    <property type="entry name" value="AAA+_ATPase"/>
</dbReference>
<sequence length="517" mass="54453">MNPRRSAAAAPLRDVRRNGSGLSVLDVTKTFGGTVAIDNVSIDVGPGRVHALLGSNGSGKSTLVKILAGVYQATKGGLISVCGDSVASTSITPADSARLGLRFVHQQLGLFPQLSIADNFAAAAGYGGSSFSTIDRRTLHQRTRDMLTEFRIDASPADRVDRLRPSVQTLVAIGRAMADRDGAKVLILDEPTESLPEDDTRRLLSSIRELAAGGMTFIIVSHRLAEIAEVADDVTVLRDGAVVASGLVGDMSRGDLVEHITGNRVVRTERVQRAGVGNAPSVEVNGLSVGSVRDLTFSVMPGEVLGVAGLVGSGRSAVLEGIFGVRPVRSGSVTLRGKVRRFDHPVDAIKAGIAFVPENRVGQGLFLDQPVTGNLTAATLRRFFTRGSIDTASERSHGATRISAFDIKAASPDAAISTLSGGNQQKVILARWLDTSPALLLLDEPTQGVDVGAREEIHAIIRSAVADGMSVILVSSDLAELCEVSDRVMVLRRGRMTHMIDGDLTVGRVAALMHEVG</sequence>
<dbReference type="CDD" id="cd03215">
    <property type="entry name" value="ABC_Carb_Monos_II"/>
    <property type="match status" value="1"/>
</dbReference>
<name>A0A2P2C0K9_9ZZZZ</name>
<dbReference type="EC" id="3.6.3.17" evidence="6"/>
<dbReference type="InterPro" id="IPR050107">
    <property type="entry name" value="ABC_carbohydrate_import_ATPase"/>
</dbReference>
<keyword evidence="1" id="KW-0813">Transport</keyword>
<keyword evidence="4 6" id="KW-0067">ATP-binding</keyword>
<dbReference type="Pfam" id="PF00005">
    <property type="entry name" value="ABC_tran"/>
    <property type="match status" value="2"/>
</dbReference>
<evidence type="ECO:0000313" key="6">
    <source>
        <dbReference type="EMBL" id="CUR55531.1"/>
    </source>
</evidence>
<dbReference type="PROSITE" id="PS50893">
    <property type="entry name" value="ABC_TRANSPORTER_2"/>
    <property type="match status" value="2"/>
</dbReference>
<dbReference type="SUPFAM" id="SSF52540">
    <property type="entry name" value="P-loop containing nucleoside triphosphate hydrolases"/>
    <property type="match status" value="2"/>
</dbReference>
<dbReference type="AlphaFoldDB" id="A0A2P2C0K9"/>
<feature type="domain" description="ABC transporter" evidence="5">
    <location>
        <begin position="266"/>
        <end position="516"/>
    </location>
</feature>
<accession>A0A2P2C0K9</accession>
<dbReference type="Gene3D" id="3.40.50.300">
    <property type="entry name" value="P-loop containing nucleotide triphosphate hydrolases"/>
    <property type="match status" value="2"/>
</dbReference>
<dbReference type="PANTHER" id="PTHR43790:SF9">
    <property type="entry name" value="GALACTOFURANOSE TRANSPORTER ATP-BINDING PROTEIN YTFR"/>
    <property type="match status" value="1"/>
</dbReference>
<reference evidence="6" key="1">
    <citation type="submission" date="2015-08" db="EMBL/GenBank/DDBJ databases">
        <authorList>
            <person name="Babu N.S."/>
            <person name="Beckwith C.J."/>
            <person name="Beseler K.G."/>
            <person name="Brison A."/>
            <person name="Carone J.V."/>
            <person name="Caskin T.P."/>
            <person name="Diamond M."/>
            <person name="Durham M.E."/>
            <person name="Foxe J.M."/>
            <person name="Go M."/>
            <person name="Henderson B.A."/>
            <person name="Jones I.B."/>
            <person name="McGettigan J.A."/>
            <person name="Micheletti S.J."/>
            <person name="Nasrallah M.E."/>
            <person name="Ortiz D."/>
            <person name="Piller C.R."/>
            <person name="Privatt S.R."/>
            <person name="Schneider S.L."/>
            <person name="Sharp S."/>
            <person name="Smith T.C."/>
            <person name="Stanton J.D."/>
            <person name="Ullery H.E."/>
            <person name="Wilson R.J."/>
            <person name="Serrano M.G."/>
            <person name="Buck G."/>
            <person name="Lee V."/>
            <person name="Wang Y."/>
            <person name="Carvalho R."/>
            <person name="Voegtly L."/>
            <person name="Shi R."/>
            <person name="Duckworth R."/>
            <person name="Johnson A."/>
            <person name="Loviza R."/>
            <person name="Walstead R."/>
            <person name="Shah Z."/>
            <person name="Kiflezghi M."/>
            <person name="Wade K."/>
            <person name="Ball S.L."/>
            <person name="Bradley K.W."/>
            <person name="Asai D.J."/>
            <person name="Bowman C.A."/>
            <person name="Russell D.A."/>
            <person name="Pope W.H."/>
            <person name="Jacobs-Sera D."/>
            <person name="Hendrix R.W."/>
            <person name="Hatfull G.F."/>
        </authorList>
    </citation>
    <scope>NUCLEOTIDE SEQUENCE</scope>
</reference>
<dbReference type="CDD" id="cd03216">
    <property type="entry name" value="ABC_Carb_Monos_I"/>
    <property type="match status" value="1"/>
</dbReference>
<evidence type="ECO:0000256" key="4">
    <source>
        <dbReference type="ARBA" id="ARBA00022840"/>
    </source>
</evidence>
<dbReference type="InterPro" id="IPR003439">
    <property type="entry name" value="ABC_transporter-like_ATP-bd"/>
</dbReference>
<gene>
    <name evidence="6" type="ORF">NOCA2270166</name>
</gene>
<dbReference type="GO" id="GO:0016887">
    <property type="term" value="F:ATP hydrolysis activity"/>
    <property type="evidence" value="ECO:0007669"/>
    <property type="project" value="InterPro"/>
</dbReference>
<dbReference type="InterPro" id="IPR027417">
    <property type="entry name" value="P-loop_NTPase"/>
</dbReference>
<proteinExistence type="predicted"/>
<dbReference type="InterPro" id="IPR017871">
    <property type="entry name" value="ABC_transporter-like_CS"/>
</dbReference>
<keyword evidence="2" id="KW-0677">Repeat</keyword>
<dbReference type="EMBL" id="CZKA01000020">
    <property type="protein sequence ID" value="CUR55531.1"/>
    <property type="molecule type" value="Genomic_DNA"/>
</dbReference>
<keyword evidence="6" id="KW-0378">Hydrolase</keyword>
<protein>
    <submittedName>
        <fullName evidence="6">Putative ribose/galactose/methyl galactoside import ATP-binding protein 3</fullName>
        <ecNumber evidence="6">3.6.3.17</ecNumber>
    </submittedName>
</protein>
<evidence type="ECO:0000259" key="5">
    <source>
        <dbReference type="PROSITE" id="PS50893"/>
    </source>
</evidence>
<dbReference type="PANTHER" id="PTHR43790">
    <property type="entry name" value="CARBOHYDRATE TRANSPORT ATP-BINDING PROTEIN MG119-RELATED"/>
    <property type="match status" value="1"/>
</dbReference>